<sequence>MVNSVSPALARRIALAAQGFGRSPAGPVGIRRLDALIRRLGLLQIDSVNVFERSHYLPAFSRLGVYDKSQLDRLTDDPARYTEYWAHEASFLPLATRPLFEWRMRDFRERAAATDDHWSHANRGMLDWLRAELATSGPLPASAIEHDANKRRGPWWGWSDVKTGLEVLFRWGEVVSAGRSRFERVYALAEDVLPAELLGMEVPRTDAHRELVAHAARAHGIATAKDLADYFRLKTAPTLHAITELEERGDLVPVEVAGWGRNGAPGRAWLHRDARLPRRIEAAAILSPFDPVVWERARAERLFGFRYRIEIYTPAPQRVFGYYVLPVLLGDRLVGRVDLKSDRQAGVLRVQAAWTEPGAPAHTAEALACVLRATADWQGLGDVEVVPRGTLAGPLAAALAAPLPSAGDAPARPGAG</sequence>
<dbReference type="AlphaFoldDB" id="A0A3M8LEM7"/>
<evidence type="ECO:0000313" key="1">
    <source>
        <dbReference type="EMBL" id="RNE63785.1"/>
    </source>
</evidence>
<proteinExistence type="predicted"/>
<dbReference type="Pfam" id="PF06224">
    <property type="entry name" value="AlkZ-like"/>
    <property type="match status" value="1"/>
</dbReference>
<dbReference type="PANTHER" id="PTHR30528:SF0">
    <property type="entry name" value="CYTOPLASMIC PROTEIN"/>
    <property type="match status" value="1"/>
</dbReference>
<keyword evidence="2" id="KW-1185">Reference proteome</keyword>
<gene>
    <name evidence="1" type="ORF">EEJ31_06020</name>
</gene>
<dbReference type="OrthoDB" id="9787207at2"/>
<name>A0A3M8LEM7_9MICO</name>
<accession>A0A3M8LEM7</accession>
<dbReference type="PANTHER" id="PTHR30528">
    <property type="entry name" value="CYTOPLASMIC PROTEIN"/>
    <property type="match status" value="1"/>
</dbReference>
<organism evidence="1 2">
    <name type="scientific">Cryobacterium tepidiphilum</name>
    <dbReference type="NCBI Taxonomy" id="2486026"/>
    <lineage>
        <taxon>Bacteria</taxon>
        <taxon>Bacillati</taxon>
        <taxon>Actinomycetota</taxon>
        <taxon>Actinomycetes</taxon>
        <taxon>Micrococcales</taxon>
        <taxon>Microbacteriaceae</taxon>
        <taxon>Cryobacterium</taxon>
    </lineage>
</organism>
<dbReference type="InterPro" id="IPR009351">
    <property type="entry name" value="AlkZ-like"/>
</dbReference>
<dbReference type="EMBL" id="RDSR01000007">
    <property type="protein sequence ID" value="RNE63785.1"/>
    <property type="molecule type" value="Genomic_DNA"/>
</dbReference>
<protein>
    <submittedName>
        <fullName evidence="1">Winged helix-turn-helix domain-containing protein</fullName>
    </submittedName>
</protein>
<dbReference type="RefSeq" id="WP_123045395.1">
    <property type="nucleotide sequence ID" value="NZ_RDSR01000007.1"/>
</dbReference>
<reference evidence="1 2" key="1">
    <citation type="submission" date="2018-11" db="EMBL/GenBank/DDBJ databases">
        <title>Cryobacterium sp. nov., isolated from rhizosphere soil of lettuce.</title>
        <authorList>
            <person name="Wang Y."/>
        </authorList>
    </citation>
    <scope>NUCLEOTIDE SEQUENCE [LARGE SCALE GENOMIC DNA]</scope>
    <source>
        <strain evidence="1 2">NEAU-85</strain>
    </source>
</reference>
<evidence type="ECO:0000313" key="2">
    <source>
        <dbReference type="Proteomes" id="UP000279859"/>
    </source>
</evidence>
<dbReference type="Proteomes" id="UP000279859">
    <property type="component" value="Unassembled WGS sequence"/>
</dbReference>
<comment type="caution">
    <text evidence="1">The sequence shown here is derived from an EMBL/GenBank/DDBJ whole genome shotgun (WGS) entry which is preliminary data.</text>
</comment>